<proteinExistence type="predicted"/>
<name>A0A9D2MXJ1_9FIRM</name>
<dbReference type="InterPro" id="IPR036779">
    <property type="entry name" value="LysM_dom_sf"/>
</dbReference>
<dbReference type="Pfam" id="PF01476">
    <property type="entry name" value="LysM"/>
    <property type="match status" value="1"/>
</dbReference>
<dbReference type="PROSITE" id="PS51257">
    <property type="entry name" value="PROKAR_LIPOPROTEIN"/>
    <property type="match status" value="1"/>
</dbReference>
<evidence type="ECO:0000313" key="2">
    <source>
        <dbReference type="EMBL" id="HJC05005.1"/>
    </source>
</evidence>
<reference evidence="2" key="2">
    <citation type="submission" date="2021-04" db="EMBL/GenBank/DDBJ databases">
        <authorList>
            <person name="Gilroy R."/>
        </authorList>
    </citation>
    <scope>NUCLEOTIDE SEQUENCE</scope>
    <source>
        <strain evidence="2">CHK180-15479</strain>
    </source>
</reference>
<dbReference type="Proteomes" id="UP000823910">
    <property type="component" value="Unassembled WGS sequence"/>
</dbReference>
<dbReference type="AlphaFoldDB" id="A0A9D2MXJ1"/>
<sequence>MRNVQRRRLRIFVFVILLFGLILLGCAMFPSMAREEGPRPAAYYKSIQIEEGDSLWKIAGRYKQGGNLTTADYVDKLKTINRLTEDTIHAGQYLTIVYYKSAGR</sequence>
<dbReference type="SUPFAM" id="SSF54106">
    <property type="entry name" value="LysM domain"/>
    <property type="match status" value="1"/>
</dbReference>
<accession>A0A9D2MXJ1</accession>
<dbReference type="PROSITE" id="PS51782">
    <property type="entry name" value="LYSM"/>
    <property type="match status" value="1"/>
</dbReference>
<dbReference type="EMBL" id="DWWT01000008">
    <property type="protein sequence ID" value="HJC05005.1"/>
    <property type="molecule type" value="Genomic_DNA"/>
</dbReference>
<evidence type="ECO:0000259" key="1">
    <source>
        <dbReference type="PROSITE" id="PS51782"/>
    </source>
</evidence>
<feature type="domain" description="LysM" evidence="1">
    <location>
        <begin position="45"/>
        <end position="96"/>
    </location>
</feature>
<dbReference type="Gene3D" id="3.10.350.10">
    <property type="entry name" value="LysM domain"/>
    <property type="match status" value="1"/>
</dbReference>
<dbReference type="CDD" id="cd00118">
    <property type="entry name" value="LysM"/>
    <property type="match status" value="1"/>
</dbReference>
<organism evidence="2 3">
    <name type="scientific">Candidatus Enterocloster excrementipullorum</name>
    <dbReference type="NCBI Taxonomy" id="2838559"/>
    <lineage>
        <taxon>Bacteria</taxon>
        <taxon>Bacillati</taxon>
        <taxon>Bacillota</taxon>
        <taxon>Clostridia</taxon>
        <taxon>Lachnospirales</taxon>
        <taxon>Lachnospiraceae</taxon>
        <taxon>Enterocloster</taxon>
    </lineage>
</organism>
<reference evidence="2" key="1">
    <citation type="journal article" date="2021" name="PeerJ">
        <title>Extensive microbial diversity within the chicken gut microbiome revealed by metagenomics and culture.</title>
        <authorList>
            <person name="Gilroy R."/>
            <person name="Ravi A."/>
            <person name="Getino M."/>
            <person name="Pursley I."/>
            <person name="Horton D.L."/>
            <person name="Alikhan N.F."/>
            <person name="Baker D."/>
            <person name="Gharbi K."/>
            <person name="Hall N."/>
            <person name="Watson M."/>
            <person name="Adriaenssens E.M."/>
            <person name="Foster-Nyarko E."/>
            <person name="Jarju S."/>
            <person name="Secka A."/>
            <person name="Antonio M."/>
            <person name="Oren A."/>
            <person name="Chaudhuri R.R."/>
            <person name="La Ragione R."/>
            <person name="Hildebrand F."/>
            <person name="Pallen M.J."/>
        </authorList>
    </citation>
    <scope>NUCLEOTIDE SEQUENCE</scope>
    <source>
        <strain evidence="2">CHK180-15479</strain>
    </source>
</reference>
<gene>
    <name evidence="2" type="ORF">H9704_02450</name>
</gene>
<protein>
    <submittedName>
        <fullName evidence="2">LysM peptidoglycan-binding domain-containing protein</fullName>
    </submittedName>
</protein>
<comment type="caution">
    <text evidence="2">The sequence shown here is derived from an EMBL/GenBank/DDBJ whole genome shotgun (WGS) entry which is preliminary data.</text>
</comment>
<evidence type="ECO:0000313" key="3">
    <source>
        <dbReference type="Proteomes" id="UP000823910"/>
    </source>
</evidence>
<dbReference type="InterPro" id="IPR018392">
    <property type="entry name" value="LysM"/>
</dbReference>